<name>A0ABT4VMA2_9HYPH</name>
<accession>A0ABT4VMA2</accession>
<evidence type="ECO:0000313" key="1">
    <source>
        <dbReference type="EMBL" id="MDA4845242.1"/>
    </source>
</evidence>
<proteinExistence type="predicted"/>
<evidence type="ECO:0008006" key="3">
    <source>
        <dbReference type="Google" id="ProtNLM"/>
    </source>
</evidence>
<dbReference type="RefSeq" id="WP_271088849.1">
    <property type="nucleotide sequence ID" value="NZ_JAPJZH010000004.1"/>
</dbReference>
<evidence type="ECO:0000313" key="2">
    <source>
        <dbReference type="Proteomes" id="UP001148313"/>
    </source>
</evidence>
<gene>
    <name evidence="1" type="ORF">OOZ53_07770</name>
</gene>
<dbReference type="EMBL" id="JAPJZH010000004">
    <property type="protein sequence ID" value="MDA4845242.1"/>
    <property type="molecule type" value="Genomic_DNA"/>
</dbReference>
<organism evidence="1 2">
    <name type="scientific">Hoeflea poritis</name>
    <dbReference type="NCBI Taxonomy" id="2993659"/>
    <lineage>
        <taxon>Bacteria</taxon>
        <taxon>Pseudomonadati</taxon>
        <taxon>Pseudomonadota</taxon>
        <taxon>Alphaproteobacteria</taxon>
        <taxon>Hyphomicrobiales</taxon>
        <taxon>Rhizobiaceae</taxon>
        <taxon>Hoeflea</taxon>
    </lineage>
</organism>
<dbReference type="Proteomes" id="UP001148313">
    <property type="component" value="Unassembled WGS sequence"/>
</dbReference>
<sequence>MIDDIVLAYRGNGKAAARQFPDRPLVLVENLDTLENLAALRTAASLTFAGRWEDLTNHLSSVLINWALAKDGRGCGLYLLDAQPVTPLALSSQIPHRAVDDAIAYVLAGDGIAEAYRSGHRCNLSAERVADIVLDPAEPAPRSLALTGHGAEYCTQFGPHWLSTYQTEFLPGRVVIPAFKLADAVLLNSCASLRLARSSVPEAYSLARHLFGLGTSVLGNTTNTHTSLQFGRLFVEALASGVSLGETVSFLNRLAINMGERPGMQLLGDAAMTCADHGRSRSLSAQLTPIARNNSALKSLQRALTKAAKLEHVAAGFARWAPTPPDFQDRLSVLSQAIDQCGYVVQASSLIDLTLPEVEVVEDSLSRAVDGVEGILALSLTKAVQNHGWLEGLYSRYYRRFDQTQIICSRCGAEATRSQRKPFSALLPPIFRQECSCCGTTDEGFGCDVEFDALDLHREGDILHLELPALPDGARGLVMFHRMPGFEPLEWSGRATRKTVALRALEYAGRVTLVVVMIGSGAVCLRFYTLFVAPLVECADHDNARRL</sequence>
<protein>
    <recommendedName>
        <fullName evidence="3">CHAT domain-containing protein</fullName>
    </recommendedName>
</protein>
<comment type="caution">
    <text evidence="1">The sequence shown here is derived from an EMBL/GenBank/DDBJ whole genome shotgun (WGS) entry which is preliminary data.</text>
</comment>
<reference evidence="1" key="1">
    <citation type="submission" date="2022-11" db="EMBL/GenBank/DDBJ databases">
        <title>Hoeflea poritis sp. nov., isolated from scleractinian coral Porites lutea.</title>
        <authorList>
            <person name="Zhang G."/>
            <person name="Wei Q."/>
            <person name="Cai L."/>
        </authorList>
    </citation>
    <scope>NUCLEOTIDE SEQUENCE</scope>
    <source>
        <strain evidence="1">E7-10</strain>
    </source>
</reference>
<keyword evidence="2" id="KW-1185">Reference proteome</keyword>